<evidence type="ECO:0000256" key="1">
    <source>
        <dbReference type="SAM" id="Phobius"/>
    </source>
</evidence>
<dbReference type="AlphaFoldDB" id="A0A1F5G5M0"/>
<reference evidence="2 3" key="1">
    <citation type="journal article" date="2016" name="Nat. Commun.">
        <title>Thousands of microbial genomes shed light on interconnected biogeochemical processes in an aquifer system.</title>
        <authorList>
            <person name="Anantharaman K."/>
            <person name="Brown C.T."/>
            <person name="Hug L.A."/>
            <person name="Sharon I."/>
            <person name="Castelle C.J."/>
            <person name="Probst A.J."/>
            <person name="Thomas B.C."/>
            <person name="Singh A."/>
            <person name="Wilkins M.J."/>
            <person name="Karaoz U."/>
            <person name="Brodie E.L."/>
            <person name="Williams K.H."/>
            <person name="Hubbard S.S."/>
            <person name="Banfield J.F."/>
        </authorList>
    </citation>
    <scope>NUCLEOTIDE SEQUENCE [LARGE SCALE GENOMIC DNA]</scope>
</reference>
<sequence length="179" mass="20155">MLIWPWTRENWFFVVSGQIFMTATAHALIGASIAAKFTNPLLGIPLAILSHFVADMIPHWDAGTNHKKKTKLRLATEATFDVLLGFALVILLFRNTVSLDYLFVMVIAAQLPDWLKTPSDIFGFHVPPFSWVDWLSHKTQWRLQLPWGLVTQIVVVGIILLLALSPNLSFYQSLASAAR</sequence>
<dbReference type="EMBL" id="MFAZ01000018">
    <property type="protein sequence ID" value="OGD87172.1"/>
    <property type="molecule type" value="Genomic_DNA"/>
</dbReference>
<proteinExistence type="predicted"/>
<protein>
    <submittedName>
        <fullName evidence="2">Uncharacterized protein</fullName>
    </submittedName>
</protein>
<feature type="transmembrane region" description="Helical" evidence="1">
    <location>
        <begin position="41"/>
        <end position="60"/>
    </location>
</feature>
<accession>A0A1F5G5M0</accession>
<evidence type="ECO:0000313" key="3">
    <source>
        <dbReference type="Proteomes" id="UP000179102"/>
    </source>
</evidence>
<evidence type="ECO:0000313" key="2">
    <source>
        <dbReference type="EMBL" id="OGD87172.1"/>
    </source>
</evidence>
<gene>
    <name evidence="2" type="ORF">A2870_03415</name>
</gene>
<comment type="caution">
    <text evidence="2">The sequence shown here is derived from an EMBL/GenBank/DDBJ whole genome shotgun (WGS) entry which is preliminary data.</text>
</comment>
<dbReference type="STRING" id="1797711.A2870_03415"/>
<feature type="transmembrane region" description="Helical" evidence="1">
    <location>
        <begin position="145"/>
        <end position="164"/>
    </location>
</feature>
<feature type="transmembrane region" description="Helical" evidence="1">
    <location>
        <begin position="12"/>
        <end position="35"/>
    </location>
</feature>
<name>A0A1F5G5M0_9BACT</name>
<keyword evidence="1" id="KW-0472">Membrane</keyword>
<dbReference type="Proteomes" id="UP000179102">
    <property type="component" value="Unassembled WGS sequence"/>
</dbReference>
<keyword evidence="1" id="KW-1133">Transmembrane helix</keyword>
<keyword evidence="1" id="KW-0812">Transmembrane</keyword>
<organism evidence="2 3">
    <name type="scientific">Candidatus Curtissbacteria bacterium RIFCSPHIGHO2_01_FULL_41_11</name>
    <dbReference type="NCBI Taxonomy" id="1797711"/>
    <lineage>
        <taxon>Bacteria</taxon>
        <taxon>Candidatus Curtissiibacteriota</taxon>
    </lineage>
</organism>
<feature type="transmembrane region" description="Helical" evidence="1">
    <location>
        <begin position="72"/>
        <end position="93"/>
    </location>
</feature>